<feature type="compositionally biased region" description="Polar residues" evidence="1">
    <location>
        <begin position="1"/>
        <end position="13"/>
    </location>
</feature>
<evidence type="ECO:0000313" key="3">
    <source>
        <dbReference type="Proteomes" id="UP001162164"/>
    </source>
</evidence>
<accession>A0ABQ9JAZ2</accession>
<proteinExistence type="predicted"/>
<name>A0ABQ9JAZ2_9CUCU</name>
<comment type="caution">
    <text evidence="2">The sequence shown here is derived from an EMBL/GenBank/DDBJ whole genome shotgun (WGS) entry which is preliminary data.</text>
</comment>
<sequence>MTKRQGNFEPNNNKKPKLDDDIARLWGDDLDVDEDAVEDCIRLASQVPTQLDNITILPTYSAFREKNSIISSTQIISNSNPSTSKYDPVTKKGPGTESEKEIKALRQQREEKEGEVAILRLQLRETKIHNQLEQEKSQNEFKQKLNALEKQIKSIKSELEFKNLEIVNLKQQISNQTKHNFNTTLNGTQNINNQERKTEKSLIKDTHSQKIHSKLQASLTLDYPLQGIITDSIFNIPKHEQYIIETKLTHPCRNSIPYLQNQSKSMTTAIDKSDLSIDFVYPEMLKLINCTEDQLNLDETRDSINKIICTCEQFLDDLQEFLDDIKNNLRTEDILETDTNYLKQEQHECSGTNQDEIAIIYKKYVCQDTELLFENKEFYTRKFPYIAKKKQKYRHVYFLNTLLSVVRTFGEIVLTSSDIFCNVMKEVLLSKPRVEVICQLTLLFKVVSKHSTFVEYLFNKSRHSISSRKGILYFNEDACRFYIFVMLFDNTVFRLERKYFSMNLCLNLLCFMYNTFNTSNWIHHRDIKECECVPQLYKLEIEIVFRALEKYIEDVKRNQRSTEWDHFFKKSNHIIELEKIKHQ</sequence>
<feature type="region of interest" description="Disordered" evidence="1">
    <location>
        <begin position="78"/>
        <end position="99"/>
    </location>
</feature>
<gene>
    <name evidence="2" type="ORF">NQ317_005776</name>
</gene>
<evidence type="ECO:0000313" key="2">
    <source>
        <dbReference type="EMBL" id="KAJ8975059.1"/>
    </source>
</evidence>
<protein>
    <recommendedName>
        <fullName evidence="4">ATR-interacting protein</fullName>
    </recommendedName>
</protein>
<reference evidence="2" key="1">
    <citation type="journal article" date="2023" name="Insect Mol. Biol.">
        <title>Genome sequencing provides insights into the evolution of gene families encoding plant cell wall-degrading enzymes in longhorned beetles.</title>
        <authorList>
            <person name="Shin N.R."/>
            <person name="Okamura Y."/>
            <person name="Kirsch R."/>
            <person name="Pauchet Y."/>
        </authorList>
    </citation>
    <scope>NUCLEOTIDE SEQUENCE</scope>
    <source>
        <strain evidence="2">MMC_N1</strain>
    </source>
</reference>
<organism evidence="2 3">
    <name type="scientific">Molorchus minor</name>
    <dbReference type="NCBI Taxonomy" id="1323400"/>
    <lineage>
        <taxon>Eukaryota</taxon>
        <taxon>Metazoa</taxon>
        <taxon>Ecdysozoa</taxon>
        <taxon>Arthropoda</taxon>
        <taxon>Hexapoda</taxon>
        <taxon>Insecta</taxon>
        <taxon>Pterygota</taxon>
        <taxon>Neoptera</taxon>
        <taxon>Endopterygota</taxon>
        <taxon>Coleoptera</taxon>
        <taxon>Polyphaga</taxon>
        <taxon>Cucujiformia</taxon>
        <taxon>Chrysomeloidea</taxon>
        <taxon>Cerambycidae</taxon>
        <taxon>Lamiinae</taxon>
        <taxon>Monochamini</taxon>
        <taxon>Molorchus</taxon>
    </lineage>
</organism>
<evidence type="ECO:0000256" key="1">
    <source>
        <dbReference type="SAM" id="MobiDB-lite"/>
    </source>
</evidence>
<evidence type="ECO:0008006" key="4">
    <source>
        <dbReference type="Google" id="ProtNLM"/>
    </source>
</evidence>
<keyword evidence="3" id="KW-1185">Reference proteome</keyword>
<dbReference type="Proteomes" id="UP001162164">
    <property type="component" value="Unassembled WGS sequence"/>
</dbReference>
<dbReference type="EMBL" id="JAPWTJ010000884">
    <property type="protein sequence ID" value="KAJ8975059.1"/>
    <property type="molecule type" value="Genomic_DNA"/>
</dbReference>
<feature type="region of interest" description="Disordered" evidence="1">
    <location>
        <begin position="1"/>
        <end position="20"/>
    </location>
</feature>